<evidence type="ECO:0000313" key="1">
    <source>
        <dbReference type="EMBL" id="TQE93415.1"/>
    </source>
</evidence>
<dbReference type="InterPro" id="IPR053259">
    <property type="entry name" value="Golvesin-related_Golgi"/>
</dbReference>
<dbReference type="SUPFAM" id="SSF52540">
    <property type="entry name" value="P-loop containing nucleoside triphosphate hydrolases"/>
    <property type="match status" value="1"/>
</dbReference>
<dbReference type="RefSeq" id="WP_141612196.1">
    <property type="nucleotide sequence ID" value="NZ_VIGC02000040.1"/>
</dbReference>
<gene>
    <name evidence="1" type="ORF">FKZ61_21340</name>
</gene>
<proteinExistence type="predicted"/>
<dbReference type="InterPro" id="IPR027417">
    <property type="entry name" value="P-loop_NTPase"/>
</dbReference>
<organism evidence="1 2">
    <name type="scientific">Litorilinea aerophila</name>
    <dbReference type="NCBI Taxonomy" id="1204385"/>
    <lineage>
        <taxon>Bacteria</taxon>
        <taxon>Bacillati</taxon>
        <taxon>Chloroflexota</taxon>
        <taxon>Caldilineae</taxon>
        <taxon>Caldilineales</taxon>
        <taxon>Caldilineaceae</taxon>
        <taxon>Litorilinea</taxon>
    </lineage>
</organism>
<protein>
    <recommendedName>
        <fullName evidence="3">Sulfotransferase family protein</fullName>
    </recommendedName>
</protein>
<comment type="caution">
    <text evidence="1">The sequence shown here is derived from an EMBL/GenBank/DDBJ whole genome shotgun (WGS) entry which is preliminary data.</text>
</comment>
<dbReference type="PANTHER" id="PTHR32301:SF6">
    <property type="entry name" value="GOLVESIN-RELATED"/>
    <property type="match status" value="1"/>
</dbReference>
<name>A0A540V9N7_9CHLR</name>
<dbReference type="Proteomes" id="UP000317371">
    <property type="component" value="Unassembled WGS sequence"/>
</dbReference>
<dbReference type="EMBL" id="VIGC01000040">
    <property type="protein sequence ID" value="TQE93415.1"/>
    <property type="molecule type" value="Genomic_DNA"/>
</dbReference>
<dbReference type="AlphaFoldDB" id="A0A540V9N7"/>
<dbReference type="InParanoid" id="A0A540V9N7"/>
<accession>A0A540V9N7</accession>
<reference evidence="1 2" key="1">
    <citation type="submission" date="2019-06" db="EMBL/GenBank/DDBJ databases">
        <title>Genome sequence of Litorilinea aerophila BAA-2444.</title>
        <authorList>
            <person name="Maclea K.S."/>
            <person name="Maurais E.G."/>
            <person name="Iannazzi L.C."/>
        </authorList>
    </citation>
    <scope>NUCLEOTIDE SEQUENCE [LARGE SCALE GENOMIC DNA]</scope>
    <source>
        <strain evidence="1 2">ATCC BAA-2444</strain>
    </source>
</reference>
<evidence type="ECO:0000313" key="2">
    <source>
        <dbReference type="Proteomes" id="UP000317371"/>
    </source>
</evidence>
<evidence type="ECO:0008006" key="3">
    <source>
        <dbReference type="Google" id="ProtNLM"/>
    </source>
</evidence>
<dbReference type="OrthoDB" id="7834699at2"/>
<dbReference type="Gene3D" id="3.40.50.300">
    <property type="entry name" value="P-loop containing nucleotide triphosphate hydrolases"/>
    <property type="match status" value="1"/>
</dbReference>
<dbReference type="PANTHER" id="PTHR32301">
    <property type="entry name" value="COUNTIN RECEPTOR CNR3-RELATED"/>
    <property type="match status" value="1"/>
</dbReference>
<sequence length="271" mass="31919">MLVFIHINKTAGRTVRYILRSSFGGRHCEVEPWHAPWTGPPFSSADLARLRRYYPRLESIGGHRLRGYVDLEEAGTTFRYFTFMRDPLRTCASRFQYNVQYRGKKDLVFEDWIQQKWVRNHQTKMIAGSANVDKAIRILRRKNIFVGLTEHFDESLLLLKALVAPGLDISYRRVNVAGDKTIAKQLLTDKASRQLLVEANQADLALYQYVCHELFPQYRADYGPHLDSHLRQYQQQRQNRFNYWNLTVSRLKQYLLYKPVLYLYRKGVPVA</sequence>
<keyword evidence="2" id="KW-1185">Reference proteome</keyword>